<accession>A0A061QPH4</accession>
<organism evidence="2">
    <name type="scientific">Tetraselmis sp. GSL018</name>
    <dbReference type="NCBI Taxonomy" id="582737"/>
    <lineage>
        <taxon>Eukaryota</taxon>
        <taxon>Viridiplantae</taxon>
        <taxon>Chlorophyta</taxon>
        <taxon>core chlorophytes</taxon>
        <taxon>Chlorodendrophyceae</taxon>
        <taxon>Chlorodendrales</taxon>
        <taxon>Chlorodendraceae</taxon>
        <taxon>Tetraselmis</taxon>
    </lineage>
</organism>
<feature type="region of interest" description="Disordered" evidence="1">
    <location>
        <begin position="117"/>
        <end position="136"/>
    </location>
</feature>
<name>A0A061QPH4_9CHLO</name>
<feature type="region of interest" description="Disordered" evidence="1">
    <location>
        <begin position="70"/>
        <end position="112"/>
    </location>
</feature>
<evidence type="ECO:0000313" key="2">
    <source>
        <dbReference type="EMBL" id="JAC62547.1"/>
    </source>
</evidence>
<sequence>MGPRLPRSGNLPALPTLDEVVKDFNQMTGSFMPVPAIICTLNRPFLVKNRQPNIAVVPEEWSSEISMTGARRNGQPLLPAKDNPRGSAPELPPCREVPPEPKPLDEIPDLGRANDSLELSNFRDSPTGKGGQPDIIDVLQGEANPAEAAQLEDASNVLSGCLPLQPSAGSHEFELKCATELAASSKSPAAGAEPCQIEQLVSVDMGGPSLSLSDPCQPCDGGSTGGRDAGYGNSIDALERILLEGWPQEPTGAKPIAAAEAPGTVCSGSLEEVPG</sequence>
<evidence type="ECO:0000256" key="1">
    <source>
        <dbReference type="SAM" id="MobiDB-lite"/>
    </source>
</evidence>
<reference evidence="2" key="1">
    <citation type="submission" date="2014-05" db="EMBL/GenBank/DDBJ databases">
        <title>The transcriptome of the halophilic microalga Tetraselmis sp. GSL018 isolated from the Great Salt Lake, Utah.</title>
        <authorList>
            <person name="Jinkerson R.E."/>
            <person name="D'Adamo S."/>
            <person name="Posewitz M.C."/>
        </authorList>
    </citation>
    <scope>NUCLEOTIDE SEQUENCE</scope>
    <source>
        <strain evidence="2">GSL018</strain>
    </source>
</reference>
<feature type="non-terminal residue" evidence="2">
    <location>
        <position position="275"/>
    </location>
</feature>
<dbReference type="EMBL" id="GBEZ01024446">
    <property type="protein sequence ID" value="JAC62547.1"/>
    <property type="molecule type" value="Transcribed_RNA"/>
</dbReference>
<gene>
    <name evidence="2" type="ORF">TSPGSL018_23072</name>
</gene>
<protein>
    <submittedName>
        <fullName evidence="2">Uncharacterized protein</fullName>
    </submittedName>
</protein>
<dbReference type="AlphaFoldDB" id="A0A061QPH4"/>
<proteinExistence type="predicted"/>